<dbReference type="RefSeq" id="XP_003075134.2">
    <property type="nucleotide sequence ID" value="XM_003075086.2"/>
</dbReference>
<dbReference type="OrthoDB" id="10574155at2759"/>
<organism evidence="2 3">
    <name type="scientific">Ostreococcus tauri</name>
    <name type="common">Marine green alga</name>
    <dbReference type="NCBI Taxonomy" id="70448"/>
    <lineage>
        <taxon>Eukaryota</taxon>
        <taxon>Viridiplantae</taxon>
        <taxon>Chlorophyta</taxon>
        <taxon>Mamiellophyceae</taxon>
        <taxon>Mamiellales</taxon>
        <taxon>Bathycoccaceae</taxon>
        <taxon>Ostreococcus</taxon>
    </lineage>
</organism>
<dbReference type="KEGG" id="ota:OT_ostta02g02940"/>
<keyword evidence="3" id="KW-1185">Reference proteome</keyword>
<accession>A0A090MBW9</accession>
<feature type="region of interest" description="Disordered" evidence="1">
    <location>
        <begin position="19"/>
        <end position="44"/>
    </location>
</feature>
<proteinExistence type="predicted"/>
<dbReference type="Proteomes" id="UP000009170">
    <property type="component" value="Unassembled WGS sequence"/>
</dbReference>
<feature type="compositionally biased region" description="Basic and acidic residues" evidence="1">
    <location>
        <begin position="26"/>
        <end position="40"/>
    </location>
</feature>
<sequence>MATRATVMGETRVAHVGVGRRRRGTRERETLGARGSDARTRAGRVSVEDAVQDAARELVRASPNSCSHSLADRAYAASTRSATMRAGDRVACALSAHAIECACESGVETSEGSVSLVVSLALRRAMEANGERREIKTVVGYASDCGDDGRARATEHAWLEIEGKVIDVCAPGVALFEAARRFDVDHEDEEAMLEVFGEDALRGSGWFNRRDKRRPLTVLNVAIPIGGARSSANVKPASGLTLKPPPISIDGADRAIERARYFLERVLAEGEAGERDFIAAAPPLARALYERIASARIETVDSTDERLARAASSR</sequence>
<reference evidence="2 3" key="2">
    <citation type="journal article" date="2014" name="BMC Genomics">
        <title>An improved genome of the model marine alga Ostreococcus tauri unfolds by assessing Illumina de novo assemblies.</title>
        <authorList>
            <person name="Blanc-Mathieu R."/>
            <person name="Verhelst B."/>
            <person name="Derelle E."/>
            <person name="Rombauts S."/>
            <person name="Bouget F.Y."/>
            <person name="Carre I."/>
            <person name="Chateau A."/>
            <person name="Eyre-Walker A."/>
            <person name="Grimsley N."/>
            <person name="Moreau H."/>
            <person name="Piegu B."/>
            <person name="Rivals E."/>
            <person name="Schackwitz W."/>
            <person name="Van de Peer Y."/>
            <person name="Piganeau G."/>
        </authorList>
    </citation>
    <scope>NUCLEOTIDE SEQUENCE [LARGE SCALE GENOMIC DNA]</scope>
    <source>
        <strain evidence="3">OTTH 0595 / CCAP 157/2 / RCC745</strain>
    </source>
</reference>
<evidence type="ECO:0000256" key="1">
    <source>
        <dbReference type="SAM" id="MobiDB-lite"/>
    </source>
</evidence>
<reference evidence="3" key="1">
    <citation type="journal article" date="2006" name="Proc. Natl. Acad. Sci. U.S.A.">
        <title>Genome analysis of the smallest free-living eukaryote Ostreococcus tauri unveils many unique features.</title>
        <authorList>
            <person name="Derelle E."/>
            <person name="Ferraz C."/>
            <person name="Rombauts S."/>
            <person name="Rouze P."/>
            <person name="Worden A.Z."/>
            <person name="Robbens S."/>
            <person name="Partensky F."/>
            <person name="Degroeve S."/>
            <person name="Echeynie S."/>
            <person name="Cooke R."/>
            <person name="Saeys Y."/>
            <person name="Wuyts J."/>
            <person name="Jabbari K."/>
            <person name="Bowler C."/>
            <person name="Panaud O."/>
            <person name="Piegu B."/>
            <person name="Ball S.G."/>
            <person name="Ral J.-P."/>
            <person name="Bouget F.-Y."/>
            <person name="Piganeau G."/>
            <person name="De Baets B."/>
            <person name="Picard A."/>
            <person name="Delseny M."/>
            <person name="Demaille J."/>
            <person name="Van de Peer Y."/>
            <person name="Moreau H."/>
        </authorList>
    </citation>
    <scope>NUCLEOTIDE SEQUENCE [LARGE SCALE GENOMIC DNA]</scope>
    <source>
        <strain evidence="3">OTTH 0595 / CCAP 157/2 / RCC745</strain>
    </source>
</reference>
<dbReference type="InParanoid" id="A0A090MBW9"/>
<gene>
    <name evidence="2" type="ORF">OT_ostta02g02940</name>
</gene>
<dbReference type="GeneID" id="9832579"/>
<evidence type="ECO:0000313" key="3">
    <source>
        <dbReference type="Proteomes" id="UP000009170"/>
    </source>
</evidence>
<evidence type="ECO:0000313" key="2">
    <source>
        <dbReference type="EMBL" id="CEG01074.1"/>
    </source>
</evidence>
<protein>
    <submittedName>
        <fullName evidence="2">Unnamed product</fullName>
    </submittedName>
</protein>
<name>A0A090MBW9_OSTTA</name>
<dbReference type="EMBL" id="CAID01000002">
    <property type="protein sequence ID" value="CEG01074.1"/>
    <property type="molecule type" value="Genomic_DNA"/>
</dbReference>
<dbReference type="AlphaFoldDB" id="A0A090MBW9"/>
<comment type="caution">
    <text evidence="2">The sequence shown here is derived from an EMBL/GenBank/DDBJ whole genome shotgun (WGS) entry which is preliminary data.</text>
</comment>